<dbReference type="Proteomes" id="UP000299102">
    <property type="component" value="Unassembled WGS sequence"/>
</dbReference>
<accession>A0A4C1V493</accession>
<organism evidence="1 2">
    <name type="scientific">Eumeta variegata</name>
    <name type="common">Bagworm moth</name>
    <name type="synonym">Eumeta japonica</name>
    <dbReference type="NCBI Taxonomy" id="151549"/>
    <lineage>
        <taxon>Eukaryota</taxon>
        <taxon>Metazoa</taxon>
        <taxon>Ecdysozoa</taxon>
        <taxon>Arthropoda</taxon>
        <taxon>Hexapoda</taxon>
        <taxon>Insecta</taxon>
        <taxon>Pterygota</taxon>
        <taxon>Neoptera</taxon>
        <taxon>Endopterygota</taxon>
        <taxon>Lepidoptera</taxon>
        <taxon>Glossata</taxon>
        <taxon>Ditrysia</taxon>
        <taxon>Tineoidea</taxon>
        <taxon>Psychidae</taxon>
        <taxon>Oiketicinae</taxon>
        <taxon>Eumeta</taxon>
    </lineage>
</organism>
<evidence type="ECO:0000313" key="2">
    <source>
        <dbReference type="Proteomes" id="UP000299102"/>
    </source>
</evidence>
<name>A0A4C1V493_EUMVA</name>
<dbReference type="AlphaFoldDB" id="A0A4C1V493"/>
<gene>
    <name evidence="1" type="ORF">EVAR_32089_1</name>
</gene>
<sequence length="118" mass="13199">MKICSGRYVSSLYRSSSKSSTVRGNQRCCTVFSSTVSRAMISSARTPSLKSVPFFVEEFYRARKPAPLHCFLVHGQSSDDKQRPYAKSQVCAVLRRRVLPCAETSAAALFSRPRSVER</sequence>
<reference evidence="1 2" key="1">
    <citation type="journal article" date="2019" name="Commun. Biol.">
        <title>The bagworm genome reveals a unique fibroin gene that provides high tensile strength.</title>
        <authorList>
            <person name="Kono N."/>
            <person name="Nakamura H."/>
            <person name="Ohtoshi R."/>
            <person name="Tomita M."/>
            <person name="Numata K."/>
            <person name="Arakawa K."/>
        </authorList>
    </citation>
    <scope>NUCLEOTIDE SEQUENCE [LARGE SCALE GENOMIC DNA]</scope>
</reference>
<keyword evidence="2" id="KW-1185">Reference proteome</keyword>
<dbReference type="EMBL" id="BGZK01000276">
    <property type="protein sequence ID" value="GBP33591.1"/>
    <property type="molecule type" value="Genomic_DNA"/>
</dbReference>
<protein>
    <submittedName>
        <fullName evidence="1">Uncharacterized protein</fullName>
    </submittedName>
</protein>
<comment type="caution">
    <text evidence="1">The sequence shown here is derived from an EMBL/GenBank/DDBJ whole genome shotgun (WGS) entry which is preliminary data.</text>
</comment>
<proteinExistence type="predicted"/>
<evidence type="ECO:0000313" key="1">
    <source>
        <dbReference type="EMBL" id="GBP33591.1"/>
    </source>
</evidence>